<comment type="catalytic activity">
    <reaction evidence="9">
        <text>cutin + H2O = cutin monomers.</text>
        <dbReference type="EC" id="3.1.1.74"/>
    </reaction>
</comment>
<evidence type="ECO:0000256" key="9">
    <source>
        <dbReference type="ARBA" id="ARBA00034045"/>
    </source>
</evidence>
<dbReference type="PANTHER" id="PTHR48250:SF3">
    <property type="entry name" value="CUTINASE 1-RELATED"/>
    <property type="match status" value="1"/>
</dbReference>
<evidence type="ECO:0000313" key="12">
    <source>
        <dbReference type="EMBL" id="KIW00815.1"/>
    </source>
</evidence>
<evidence type="ECO:0000313" key="13">
    <source>
        <dbReference type="Proteomes" id="UP000053259"/>
    </source>
</evidence>
<evidence type="ECO:0000256" key="6">
    <source>
        <dbReference type="ARBA" id="ARBA00022729"/>
    </source>
</evidence>
<evidence type="ECO:0000256" key="7">
    <source>
        <dbReference type="ARBA" id="ARBA00022801"/>
    </source>
</evidence>
<dbReference type="GO" id="GO:0016052">
    <property type="term" value="P:carbohydrate catabolic process"/>
    <property type="evidence" value="ECO:0007669"/>
    <property type="project" value="TreeGrafter"/>
</dbReference>
<dbReference type="InParanoid" id="A0A0D2A349"/>
<dbReference type="PANTHER" id="PTHR48250">
    <property type="entry name" value="CUTINASE 2-RELATED"/>
    <property type="match status" value="1"/>
</dbReference>
<dbReference type="InterPro" id="IPR000675">
    <property type="entry name" value="Cutinase/axe"/>
</dbReference>
<keyword evidence="4" id="KW-0719">Serine esterase</keyword>
<feature type="active site" description="Nucleophile" evidence="10">
    <location>
        <position position="136"/>
    </location>
</feature>
<accession>A0A0D2A349</accession>
<keyword evidence="5" id="KW-0964">Secreted</keyword>
<evidence type="ECO:0000256" key="11">
    <source>
        <dbReference type="PIRSR" id="PIRSR611150-2"/>
    </source>
</evidence>
<dbReference type="Gene3D" id="3.40.50.1820">
    <property type="entry name" value="alpha/beta hydrolase"/>
    <property type="match status" value="1"/>
</dbReference>
<dbReference type="EMBL" id="KN847560">
    <property type="protein sequence ID" value="KIW00815.1"/>
    <property type="molecule type" value="Genomic_DNA"/>
</dbReference>
<evidence type="ECO:0000256" key="4">
    <source>
        <dbReference type="ARBA" id="ARBA00022487"/>
    </source>
</evidence>
<keyword evidence="8 11" id="KW-1015">Disulfide bond</keyword>
<sequence>MARGSTEPGNMGSVVGAPLCAALKAGGDVACQGVGGAYQATLASNLLPKGTDDASIQEAVNIINKAMTQCPNSKIVLAGYSQGSAVISQAVQSMPKASQAKIAGVAFYGYTKNQQTNGMLPGYPPAQTKVFCRADDGVCGGQLIVTAGHLAYGVDGSIQQGADFLRKMAAAATA</sequence>
<dbReference type="PRINTS" id="PR00129">
    <property type="entry name" value="CUTINASE"/>
</dbReference>
<dbReference type="GO" id="GO:0005576">
    <property type="term" value="C:extracellular region"/>
    <property type="evidence" value="ECO:0007669"/>
    <property type="project" value="UniProtKB-SubCell"/>
</dbReference>
<dbReference type="STRING" id="253628.A0A0D2A349"/>
<comment type="similarity">
    <text evidence="2">Belongs to the cutinase family.</text>
</comment>
<dbReference type="VEuPathDB" id="FungiDB:PV09_07794"/>
<evidence type="ECO:0000256" key="3">
    <source>
        <dbReference type="ARBA" id="ARBA00013095"/>
    </source>
</evidence>
<evidence type="ECO:0000256" key="10">
    <source>
        <dbReference type="PIRSR" id="PIRSR611150-1"/>
    </source>
</evidence>
<reference evidence="12 13" key="1">
    <citation type="submission" date="2015-01" db="EMBL/GenBank/DDBJ databases">
        <title>The Genome Sequence of Ochroconis gallopava CBS43764.</title>
        <authorList>
            <consortium name="The Broad Institute Genomics Platform"/>
            <person name="Cuomo C."/>
            <person name="de Hoog S."/>
            <person name="Gorbushina A."/>
            <person name="Stielow B."/>
            <person name="Teixiera M."/>
            <person name="Abouelleil A."/>
            <person name="Chapman S.B."/>
            <person name="Priest M."/>
            <person name="Young S.K."/>
            <person name="Wortman J."/>
            <person name="Nusbaum C."/>
            <person name="Birren B."/>
        </authorList>
    </citation>
    <scope>NUCLEOTIDE SEQUENCE [LARGE SCALE GENOMIC DNA]</scope>
    <source>
        <strain evidence="12 13">CBS 43764</strain>
    </source>
</reference>
<dbReference type="SUPFAM" id="SSF53474">
    <property type="entry name" value="alpha/beta-Hydrolases"/>
    <property type="match status" value="1"/>
</dbReference>
<protein>
    <recommendedName>
        <fullName evidence="3">cutinase</fullName>
        <ecNumber evidence="3">3.1.1.74</ecNumber>
    </recommendedName>
</protein>
<keyword evidence="13" id="KW-1185">Reference proteome</keyword>
<dbReference type="GO" id="GO:0050525">
    <property type="term" value="F:cutinase activity"/>
    <property type="evidence" value="ECO:0007669"/>
    <property type="project" value="UniProtKB-EC"/>
</dbReference>
<evidence type="ECO:0000256" key="5">
    <source>
        <dbReference type="ARBA" id="ARBA00022525"/>
    </source>
</evidence>
<comment type="subcellular location">
    <subcellularLocation>
        <location evidence="1">Secreted</location>
    </subcellularLocation>
</comment>
<dbReference type="AlphaFoldDB" id="A0A0D2A349"/>
<feature type="active site" description="Proton donor/acceptor" evidence="10">
    <location>
        <position position="149"/>
    </location>
</feature>
<organism evidence="12 13">
    <name type="scientific">Verruconis gallopava</name>
    <dbReference type="NCBI Taxonomy" id="253628"/>
    <lineage>
        <taxon>Eukaryota</taxon>
        <taxon>Fungi</taxon>
        <taxon>Dikarya</taxon>
        <taxon>Ascomycota</taxon>
        <taxon>Pezizomycotina</taxon>
        <taxon>Dothideomycetes</taxon>
        <taxon>Pleosporomycetidae</taxon>
        <taxon>Venturiales</taxon>
        <taxon>Sympoventuriaceae</taxon>
        <taxon>Verruconis</taxon>
    </lineage>
</organism>
<keyword evidence="6" id="KW-0732">Signal</keyword>
<dbReference type="GeneID" id="27315767"/>
<dbReference type="OrthoDB" id="3225429at2759"/>
<evidence type="ECO:0000256" key="1">
    <source>
        <dbReference type="ARBA" id="ARBA00004613"/>
    </source>
</evidence>
<dbReference type="SMART" id="SM01110">
    <property type="entry name" value="Cutinase"/>
    <property type="match status" value="1"/>
</dbReference>
<dbReference type="EC" id="3.1.1.74" evidence="3"/>
<dbReference type="Proteomes" id="UP000053259">
    <property type="component" value="Unassembled WGS sequence"/>
</dbReference>
<name>A0A0D2A349_9PEZI</name>
<dbReference type="Pfam" id="PF01083">
    <property type="entry name" value="Cutinase"/>
    <property type="match status" value="1"/>
</dbReference>
<evidence type="ECO:0000256" key="2">
    <source>
        <dbReference type="ARBA" id="ARBA00007534"/>
    </source>
</evidence>
<dbReference type="RefSeq" id="XP_016210684.1">
    <property type="nucleotide sequence ID" value="XM_016361605.1"/>
</dbReference>
<dbReference type="InterPro" id="IPR029058">
    <property type="entry name" value="AB_hydrolase_fold"/>
</dbReference>
<feature type="active site" description="Nucleophile" evidence="10">
    <location>
        <position position="81"/>
    </location>
</feature>
<proteinExistence type="inferred from homology"/>
<gene>
    <name evidence="12" type="ORF">PV09_07794</name>
</gene>
<feature type="disulfide bond" evidence="11">
    <location>
        <begin position="132"/>
        <end position="139"/>
    </location>
</feature>
<evidence type="ECO:0000256" key="8">
    <source>
        <dbReference type="ARBA" id="ARBA00023157"/>
    </source>
</evidence>
<keyword evidence="7" id="KW-0378">Hydrolase</keyword>
<dbReference type="HOGENOM" id="CLU_040058_2_0_1"/>
<dbReference type="InterPro" id="IPR011150">
    <property type="entry name" value="Cutinase_monf"/>
</dbReference>